<dbReference type="RefSeq" id="WP_197969007.1">
    <property type="nucleotide sequence ID" value="NZ_JACEGD010000043.1"/>
</dbReference>
<feature type="domain" description="NADAR" evidence="3">
    <location>
        <begin position="23"/>
        <end position="180"/>
    </location>
</feature>
<comment type="catalytic activity">
    <reaction evidence="1">
        <text>5-amino-6-(5-phospho-D-ribosylamino)uracil + H2O = 5,6-diaminouracil + D-ribose 5-phosphate</text>
        <dbReference type="Rhea" id="RHEA:55020"/>
        <dbReference type="ChEBI" id="CHEBI:15377"/>
        <dbReference type="ChEBI" id="CHEBI:46252"/>
        <dbReference type="ChEBI" id="CHEBI:58453"/>
        <dbReference type="ChEBI" id="CHEBI:78346"/>
    </reaction>
</comment>
<name>A0ABS0PDE5_9BRAD</name>
<dbReference type="SUPFAM" id="SSF143990">
    <property type="entry name" value="YbiA-like"/>
    <property type="match status" value="1"/>
</dbReference>
<dbReference type="Gene3D" id="1.10.357.40">
    <property type="entry name" value="YbiA-like"/>
    <property type="match status" value="1"/>
</dbReference>
<evidence type="ECO:0000256" key="1">
    <source>
        <dbReference type="ARBA" id="ARBA00000022"/>
    </source>
</evidence>
<comment type="catalytic activity">
    <reaction evidence="2">
        <text>2,5-diamino-6-hydroxy-4-(5-phosphoribosylamino)-pyrimidine + H2O = 2,5,6-triamino-4-hydroxypyrimidine + D-ribose 5-phosphate</text>
        <dbReference type="Rhea" id="RHEA:23436"/>
        <dbReference type="ChEBI" id="CHEBI:15377"/>
        <dbReference type="ChEBI" id="CHEBI:58614"/>
        <dbReference type="ChEBI" id="CHEBI:78346"/>
        <dbReference type="ChEBI" id="CHEBI:137796"/>
    </reaction>
</comment>
<evidence type="ECO:0000256" key="2">
    <source>
        <dbReference type="ARBA" id="ARBA00000751"/>
    </source>
</evidence>
<dbReference type="Proteomes" id="UP001194539">
    <property type="component" value="Unassembled WGS sequence"/>
</dbReference>
<sequence length="187" mass="20797">MEIDGLDALKSAVSSGWVAEFLFFWGHTPKDHRVDKHVLSQWWPATFIIDGQAYATAEHYMMAQKAELFGDRDTLDAILAAPAPSQAKKLGRLVKNYDDERWIAHRFDVAVRGNLAKFGQNPELRDWLLATGETVLVEASPVDSIWGIGLAADDKRAGDPHAWPGLNLLGFALMKARQSLQTKERAA</sequence>
<dbReference type="EMBL" id="JACEGD010000043">
    <property type="protein sequence ID" value="MBH5391208.1"/>
    <property type="molecule type" value="Genomic_DNA"/>
</dbReference>
<keyword evidence="5" id="KW-1185">Reference proteome</keyword>
<dbReference type="InterPro" id="IPR012816">
    <property type="entry name" value="NADAR"/>
</dbReference>
<gene>
    <name evidence="4" type="ORF">H1B27_33760</name>
</gene>
<evidence type="ECO:0000313" key="5">
    <source>
        <dbReference type="Proteomes" id="UP001194539"/>
    </source>
</evidence>
<comment type="caution">
    <text evidence="4">The sequence shown here is derived from an EMBL/GenBank/DDBJ whole genome shotgun (WGS) entry which is preliminary data.</text>
</comment>
<protein>
    <submittedName>
        <fullName evidence="4">NADAR family protein</fullName>
    </submittedName>
</protein>
<dbReference type="CDD" id="cd15457">
    <property type="entry name" value="NADAR"/>
    <property type="match status" value="1"/>
</dbReference>
<organism evidence="4 5">
    <name type="scientific">Bradyrhizobium diversitatis</name>
    <dbReference type="NCBI Taxonomy" id="2755406"/>
    <lineage>
        <taxon>Bacteria</taxon>
        <taxon>Pseudomonadati</taxon>
        <taxon>Pseudomonadota</taxon>
        <taxon>Alphaproteobacteria</taxon>
        <taxon>Hyphomicrobiales</taxon>
        <taxon>Nitrobacteraceae</taxon>
        <taxon>Bradyrhizobium</taxon>
    </lineage>
</organism>
<evidence type="ECO:0000313" key="4">
    <source>
        <dbReference type="EMBL" id="MBH5391208.1"/>
    </source>
</evidence>
<reference evidence="4 5" key="1">
    <citation type="submission" date="2020-07" db="EMBL/GenBank/DDBJ databases">
        <title>Bradyrhizobium diversity isolated from nodules of indigenous legumes of Western Australia.</title>
        <authorList>
            <person name="Klepa M.S."/>
        </authorList>
    </citation>
    <scope>NUCLEOTIDE SEQUENCE [LARGE SCALE GENOMIC DNA]</scope>
    <source>
        <strain evidence="4 5">CNPSo 4019</strain>
    </source>
</reference>
<evidence type="ECO:0000259" key="3">
    <source>
        <dbReference type="Pfam" id="PF08719"/>
    </source>
</evidence>
<accession>A0ABS0PDE5</accession>
<dbReference type="InterPro" id="IPR037238">
    <property type="entry name" value="YbiA-like_sf"/>
</dbReference>
<proteinExistence type="predicted"/>
<dbReference type="Pfam" id="PF08719">
    <property type="entry name" value="NADAR"/>
    <property type="match status" value="1"/>
</dbReference>
<dbReference type="NCBIfam" id="TIGR02464">
    <property type="entry name" value="ribofla_fusion"/>
    <property type="match status" value="1"/>
</dbReference>